<dbReference type="STRING" id="394096.DB31_7976"/>
<gene>
    <name evidence="1" type="ORF">DB31_7976</name>
</gene>
<reference evidence="1 2" key="1">
    <citation type="submission" date="2014-04" db="EMBL/GenBank/DDBJ databases">
        <title>Genome assembly of Hyalangium minutum DSM 14724.</title>
        <authorList>
            <person name="Sharma G."/>
            <person name="Subramanian S."/>
        </authorList>
    </citation>
    <scope>NUCLEOTIDE SEQUENCE [LARGE SCALE GENOMIC DNA]</scope>
    <source>
        <strain evidence="1 2">DSM 14724</strain>
    </source>
</reference>
<protein>
    <submittedName>
        <fullName evidence="1">Uncharacterized protein</fullName>
    </submittedName>
</protein>
<keyword evidence="2" id="KW-1185">Reference proteome</keyword>
<comment type="caution">
    <text evidence="1">The sequence shown here is derived from an EMBL/GenBank/DDBJ whole genome shotgun (WGS) entry which is preliminary data.</text>
</comment>
<sequence length="62" mass="7387">MRTQAHYAFARAGLRRSRPARDWYANFEAYLMYGHVTPAEWKEAAQWEWQLYNLPRTGPQNG</sequence>
<evidence type="ECO:0000313" key="2">
    <source>
        <dbReference type="Proteomes" id="UP000028725"/>
    </source>
</evidence>
<dbReference type="Proteomes" id="UP000028725">
    <property type="component" value="Unassembled WGS sequence"/>
</dbReference>
<evidence type="ECO:0000313" key="1">
    <source>
        <dbReference type="EMBL" id="KFE68739.1"/>
    </source>
</evidence>
<proteinExistence type="predicted"/>
<accession>A0A085WM26</accession>
<dbReference type="AlphaFoldDB" id="A0A085WM26"/>
<organism evidence="1 2">
    <name type="scientific">Hyalangium minutum</name>
    <dbReference type="NCBI Taxonomy" id="394096"/>
    <lineage>
        <taxon>Bacteria</taxon>
        <taxon>Pseudomonadati</taxon>
        <taxon>Myxococcota</taxon>
        <taxon>Myxococcia</taxon>
        <taxon>Myxococcales</taxon>
        <taxon>Cystobacterineae</taxon>
        <taxon>Archangiaceae</taxon>
        <taxon>Hyalangium</taxon>
    </lineage>
</organism>
<name>A0A085WM26_9BACT</name>
<dbReference type="EMBL" id="JMCB01000006">
    <property type="protein sequence ID" value="KFE68739.1"/>
    <property type="molecule type" value="Genomic_DNA"/>
</dbReference>